<accession>A0A2P6MMR3</accession>
<organism evidence="2 3">
    <name type="scientific">Planoprotostelium fungivorum</name>
    <dbReference type="NCBI Taxonomy" id="1890364"/>
    <lineage>
        <taxon>Eukaryota</taxon>
        <taxon>Amoebozoa</taxon>
        <taxon>Evosea</taxon>
        <taxon>Variosea</taxon>
        <taxon>Cavosteliida</taxon>
        <taxon>Cavosteliaceae</taxon>
        <taxon>Planoprotostelium</taxon>
    </lineage>
</organism>
<keyword evidence="3" id="KW-1185">Reference proteome</keyword>
<feature type="compositionally biased region" description="Basic and acidic residues" evidence="1">
    <location>
        <begin position="258"/>
        <end position="280"/>
    </location>
</feature>
<feature type="region of interest" description="Disordered" evidence="1">
    <location>
        <begin position="253"/>
        <end position="288"/>
    </location>
</feature>
<evidence type="ECO:0000313" key="2">
    <source>
        <dbReference type="EMBL" id="PRP73000.1"/>
    </source>
</evidence>
<feature type="non-terminal residue" evidence="2">
    <location>
        <position position="1"/>
    </location>
</feature>
<protein>
    <submittedName>
        <fullName evidence="2">Uncharacterized protein</fullName>
    </submittedName>
</protein>
<evidence type="ECO:0000256" key="1">
    <source>
        <dbReference type="SAM" id="MobiDB-lite"/>
    </source>
</evidence>
<dbReference type="InParanoid" id="A0A2P6MMR3"/>
<proteinExistence type="predicted"/>
<name>A0A2P6MMR3_9EUKA</name>
<evidence type="ECO:0000313" key="3">
    <source>
        <dbReference type="Proteomes" id="UP000241769"/>
    </source>
</evidence>
<gene>
    <name evidence="2" type="ORF">PROFUN_17004</name>
</gene>
<comment type="caution">
    <text evidence="2">The sequence shown here is derived from an EMBL/GenBank/DDBJ whole genome shotgun (WGS) entry which is preliminary data.</text>
</comment>
<dbReference type="EMBL" id="MDYQ01000716">
    <property type="protein sequence ID" value="PRP73000.1"/>
    <property type="molecule type" value="Genomic_DNA"/>
</dbReference>
<dbReference type="AlphaFoldDB" id="A0A2P6MMR3"/>
<sequence>CSDMQKAMQHISQFLLNSSKLALFRELNMDLPELRAMKQVRTAYDGGVVEDMLNIIPDLPKEERLPYYVEMIKSEISCLARVDRNMFNTRNFTKLTLRNFSIHIQKESKTVMSEAVNAPSALLLLGTTISALSAHRLFSMQFNCAHSAAMNAGELPLSMILRPWTSIRWKMLPAQPRPICRQPPTTHREWAWERRSARGCCGLLAQGTDGLMYCPPHLPLGPRQAQLMREKERLAEVCAQQNTACQAFRAQKRQQAQNEREQREIAERQARLQDRLDRQSQPHPDGSA</sequence>
<dbReference type="Proteomes" id="UP000241769">
    <property type="component" value="Unassembled WGS sequence"/>
</dbReference>
<reference evidence="2 3" key="1">
    <citation type="journal article" date="2018" name="Genome Biol. Evol.">
        <title>Multiple Roots of Fruiting Body Formation in Amoebozoa.</title>
        <authorList>
            <person name="Hillmann F."/>
            <person name="Forbes G."/>
            <person name="Novohradska S."/>
            <person name="Ferling I."/>
            <person name="Riege K."/>
            <person name="Groth M."/>
            <person name="Westermann M."/>
            <person name="Marz M."/>
            <person name="Spaller T."/>
            <person name="Winckler T."/>
            <person name="Schaap P."/>
            <person name="Glockner G."/>
        </authorList>
    </citation>
    <scope>NUCLEOTIDE SEQUENCE [LARGE SCALE GENOMIC DNA]</scope>
    <source>
        <strain evidence="2 3">Jena</strain>
    </source>
</reference>